<dbReference type="Proteomes" id="UP000179797">
    <property type="component" value="Unassembled WGS sequence"/>
</dbReference>
<dbReference type="EMBL" id="JRYR02000001">
    <property type="protein sequence ID" value="OHX67906.1"/>
    <property type="molecule type" value="Genomic_DNA"/>
</dbReference>
<organism evidence="1 2">
    <name type="scientific">Flammeovirga pacifica</name>
    <dbReference type="NCBI Taxonomy" id="915059"/>
    <lineage>
        <taxon>Bacteria</taxon>
        <taxon>Pseudomonadati</taxon>
        <taxon>Bacteroidota</taxon>
        <taxon>Cytophagia</taxon>
        <taxon>Cytophagales</taxon>
        <taxon>Flammeovirgaceae</taxon>
        <taxon>Flammeovirga</taxon>
    </lineage>
</organism>
<reference evidence="1 2" key="1">
    <citation type="journal article" date="2012" name="Int. J. Syst. Evol. Microbiol.">
        <title>Flammeovirga pacifica sp. nov., isolated from deep-sea sediment.</title>
        <authorList>
            <person name="Xu H."/>
            <person name="Fu Y."/>
            <person name="Yang N."/>
            <person name="Ding Z."/>
            <person name="Lai Q."/>
            <person name="Zeng R."/>
        </authorList>
    </citation>
    <scope>NUCLEOTIDE SEQUENCE [LARGE SCALE GENOMIC DNA]</scope>
    <source>
        <strain evidence="2">DSM 24597 / LMG 26175 / WPAGA1</strain>
    </source>
</reference>
<evidence type="ECO:0000313" key="2">
    <source>
        <dbReference type="Proteomes" id="UP000179797"/>
    </source>
</evidence>
<protein>
    <submittedName>
        <fullName evidence="1">Uncharacterized protein</fullName>
    </submittedName>
</protein>
<proteinExistence type="predicted"/>
<keyword evidence="2" id="KW-1185">Reference proteome</keyword>
<dbReference type="AlphaFoldDB" id="A0A1S1Z3P2"/>
<comment type="caution">
    <text evidence="1">The sequence shown here is derived from an EMBL/GenBank/DDBJ whole genome shotgun (WGS) entry which is preliminary data.</text>
</comment>
<name>A0A1S1Z3P2_FLAPC</name>
<evidence type="ECO:0000313" key="1">
    <source>
        <dbReference type="EMBL" id="OHX67906.1"/>
    </source>
</evidence>
<accession>A0A1S1Z3P2</accession>
<sequence length="64" mass="7622">MKFVYFFIINITNVVRISSPFYVFKHTTVFFYTIKQPAKKQVFIFTQKKVGLIKSLLKGSKRKK</sequence>
<gene>
    <name evidence="1" type="ORF">NH26_16955</name>
</gene>